<proteinExistence type="predicted"/>
<gene>
    <name evidence="1" type="ORF">Sjap_016000</name>
</gene>
<dbReference type="EMBL" id="JBBNAE010000006">
    <property type="protein sequence ID" value="KAK9117053.1"/>
    <property type="molecule type" value="Genomic_DNA"/>
</dbReference>
<organism evidence="1 2">
    <name type="scientific">Stephania japonica</name>
    <dbReference type="NCBI Taxonomy" id="461633"/>
    <lineage>
        <taxon>Eukaryota</taxon>
        <taxon>Viridiplantae</taxon>
        <taxon>Streptophyta</taxon>
        <taxon>Embryophyta</taxon>
        <taxon>Tracheophyta</taxon>
        <taxon>Spermatophyta</taxon>
        <taxon>Magnoliopsida</taxon>
        <taxon>Ranunculales</taxon>
        <taxon>Menispermaceae</taxon>
        <taxon>Menispermoideae</taxon>
        <taxon>Cissampelideae</taxon>
        <taxon>Stephania</taxon>
    </lineage>
</organism>
<reference evidence="1 2" key="1">
    <citation type="submission" date="2024-01" db="EMBL/GenBank/DDBJ databases">
        <title>Genome assemblies of Stephania.</title>
        <authorList>
            <person name="Yang L."/>
        </authorList>
    </citation>
    <scope>NUCLEOTIDE SEQUENCE [LARGE SCALE GENOMIC DNA]</scope>
    <source>
        <strain evidence="1">QJT</strain>
        <tissue evidence="1">Leaf</tissue>
    </source>
</reference>
<dbReference type="Proteomes" id="UP001417504">
    <property type="component" value="Unassembled WGS sequence"/>
</dbReference>
<accession>A0AAP0NRX5</accession>
<sequence>MKKVDTVIRKSCVLELEGVDRKEMSSSAPFVALSASVGEPPTRVDHKEYSTKSKDSGMEVDLGSYRDRLLTEKRYKFVENMVPKVGDIRIDRDENGPFMVISNKLI</sequence>
<evidence type="ECO:0000313" key="2">
    <source>
        <dbReference type="Proteomes" id="UP001417504"/>
    </source>
</evidence>
<keyword evidence="2" id="KW-1185">Reference proteome</keyword>
<dbReference type="AlphaFoldDB" id="A0AAP0NRX5"/>
<name>A0AAP0NRX5_9MAGN</name>
<protein>
    <submittedName>
        <fullName evidence="1">Uncharacterized protein</fullName>
    </submittedName>
</protein>
<evidence type="ECO:0000313" key="1">
    <source>
        <dbReference type="EMBL" id="KAK9117053.1"/>
    </source>
</evidence>
<comment type="caution">
    <text evidence="1">The sequence shown here is derived from an EMBL/GenBank/DDBJ whole genome shotgun (WGS) entry which is preliminary data.</text>
</comment>